<name>A0A5B9QW77_9BACT</name>
<feature type="chain" id="PRO_5022992974" description="NPCBM/NEW2 domain protein" evidence="1">
    <location>
        <begin position="30"/>
        <end position="438"/>
    </location>
</feature>
<organism evidence="2 3">
    <name type="scientific">Roseimaritima ulvae</name>
    <dbReference type="NCBI Taxonomy" id="980254"/>
    <lineage>
        <taxon>Bacteria</taxon>
        <taxon>Pseudomonadati</taxon>
        <taxon>Planctomycetota</taxon>
        <taxon>Planctomycetia</taxon>
        <taxon>Pirellulales</taxon>
        <taxon>Pirellulaceae</taxon>
        <taxon>Roseimaritima</taxon>
    </lineage>
</organism>
<proteinExistence type="predicted"/>
<dbReference type="RefSeq" id="WP_068132589.1">
    <property type="nucleotide sequence ID" value="NZ_CP042914.1"/>
</dbReference>
<protein>
    <recommendedName>
        <fullName evidence="4">NPCBM/NEW2 domain protein</fullName>
    </recommendedName>
</protein>
<evidence type="ECO:0000313" key="3">
    <source>
        <dbReference type="Proteomes" id="UP000325286"/>
    </source>
</evidence>
<dbReference type="OrthoDB" id="10017730at2"/>
<keyword evidence="3" id="KW-1185">Reference proteome</keyword>
<keyword evidence="1" id="KW-0732">Signal</keyword>
<feature type="signal peptide" evidence="1">
    <location>
        <begin position="1"/>
        <end position="29"/>
    </location>
</feature>
<accession>A0A5B9QW77</accession>
<dbReference type="EMBL" id="CP042914">
    <property type="protein sequence ID" value="QEG43298.1"/>
    <property type="molecule type" value="Genomic_DNA"/>
</dbReference>
<evidence type="ECO:0000256" key="1">
    <source>
        <dbReference type="SAM" id="SignalP"/>
    </source>
</evidence>
<dbReference type="Proteomes" id="UP000325286">
    <property type="component" value="Chromosome"/>
</dbReference>
<evidence type="ECO:0000313" key="2">
    <source>
        <dbReference type="EMBL" id="QEG43298.1"/>
    </source>
</evidence>
<reference evidence="2 3" key="1">
    <citation type="submission" date="2019-08" db="EMBL/GenBank/DDBJ databases">
        <title>Deep-cultivation of Planctomycetes and their phenomic and genomic characterization uncovers novel biology.</title>
        <authorList>
            <person name="Wiegand S."/>
            <person name="Jogler M."/>
            <person name="Boedeker C."/>
            <person name="Pinto D."/>
            <person name="Vollmers J."/>
            <person name="Rivas-Marin E."/>
            <person name="Kohn T."/>
            <person name="Peeters S.H."/>
            <person name="Heuer A."/>
            <person name="Rast P."/>
            <person name="Oberbeckmann S."/>
            <person name="Bunk B."/>
            <person name="Jeske O."/>
            <person name="Meyerdierks A."/>
            <person name="Storesund J.E."/>
            <person name="Kallscheuer N."/>
            <person name="Luecker S."/>
            <person name="Lage O.M."/>
            <person name="Pohl T."/>
            <person name="Merkel B.J."/>
            <person name="Hornburger P."/>
            <person name="Mueller R.-W."/>
            <person name="Bruemmer F."/>
            <person name="Labrenz M."/>
            <person name="Spormann A.M."/>
            <person name="Op den Camp H."/>
            <person name="Overmann J."/>
            <person name="Amann R."/>
            <person name="Jetten M.S.M."/>
            <person name="Mascher T."/>
            <person name="Medema M.H."/>
            <person name="Devos D.P."/>
            <person name="Kaster A.-K."/>
            <person name="Ovreas L."/>
            <person name="Rohde M."/>
            <person name="Galperin M.Y."/>
            <person name="Jogler C."/>
        </authorList>
    </citation>
    <scope>NUCLEOTIDE SEQUENCE [LARGE SCALE GENOMIC DNA]</scope>
    <source>
        <strain evidence="2 3">UC8</strain>
    </source>
</reference>
<dbReference type="KEGG" id="rul:UC8_53450"/>
<dbReference type="AlphaFoldDB" id="A0A5B9QW77"/>
<sequence precursor="true">MNTLNSWLLLTRGIAGVVCWTLACGVADAQAGGDALVDQTLADESVVVYADGKQQRATLTAWDGQTLTIQTPDDAAPQTLPMEQLLRYGPTVPSEFVPVQTPRSVWLVDGSRLAARWLEVDQQSCRVANDWCRVSIPLERVQAIQLNGPLDAAAWQRIAEQLHAIDGADDAIVMVGGEVRRGRVGLDSWQAAAFAASAILDDTGQGGAGQGRGLRFEWAERSVDVALGRVRVVVPSPVLRQRVTESPGDVWLGAIDGSRLRVRKVDGQGRWHLACGQALEKKATVKQTEWLRSLAVCDPVPGLLAAEQPLRYRAVPVFGQPRPLRQWTVGGSNGIEVAATSRLVFRVDGAQRLRGKVLVPAVDEGAVQAACQFTIQSAAGGKVTTHWQSEPLSAGKKSVQSFDVPLDAGGLLILGSDSVSGGDRSRPIWLDTILVESP</sequence>
<evidence type="ECO:0008006" key="4">
    <source>
        <dbReference type="Google" id="ProtNLM"/>
    </source>
</evidence>
<gene>
    <name evidence="2" type="ORF">UC8_53450</name>
</gene>